<keyword evidence="3" id="KW-1185">Reference proteome</keyword>
<dbReference type="AlphaFoldDB" id="A0AAU7EBU7"/>
<dbReference type="EMBL" id="CP155618">
    <property type="protein sequence ID" value="XBL13108.1"/>
    <property type="molecule type" value="Genomic_DNA"/>
</dbReference>
<name>A0AAU7EBU7_9FLAO</name>
<evidence type="ECO:0000313" key="2">
    <source>
        <dbReference type="EMBL" id="XBL13108.1"/>
    </source>
</evidence>
<evidence type="ECO:0000256" key="1">
    <source>
        <dbReference type="SAM" id="SignalP"/>
    </source>
</evidence>
<proteinExistence type="predicted"/>
<keyword evidence="1" id="KW-0732">Signal</keyword>
<feature type="chain" id="PRO_5043324633" evidence="1">
    <location>
        <begin position="21"/>
        <end position="99"/>
    </location>
</feature>
<dbReference type="KEGG" id="mlil:QLS71_012310"/>
<dbReference type="Proteomes" id="UP001224325">
    <property type="component" value="Chromosome"/>
</dbReference>
<protein>
    <submittedName>
        <fullName evidence="2">Uncharacterized protein</fullName>
    </submittedName>
</protein>
<accession>A0AAU7EBU7</accession>
<sequence>MIKYSLFVFLLIGSKMFSQVGIGTTAPRAALEISNTTGGGVLIPKYALTVSNDTATVINPQGGSLEKGTLIYNTANIVGANSISEGFFDSSICRWNSNV</sequence>
<reference evidence="2" key="1">
    <citation type="submission" date="2024-04" db="EMBL/GenBank/DDBJ databases">
        <title>Mariniflexile litorale, isolated from the shallow sediments of the Sea of Japan.</title>
        <authorList>
            <person name="Romanenko L."/>
            <person name="Isaeva M."/>
        </authorList>
    </citation>
    <scope>NUCLEOTIDE SEQUENCE [LARGE SCALE GENOMIC DNA]</scope>
    <source>
        <strain evidence="2">KMM 9835</strain>
    </source>
</reference>
<gene>
    <name evidence="2" type="ORF">QLS71_012310</name>
</gene>
<feature type="signal peptide" evidence="1">
    <location>
        <begin position="1"/>
        <end position="20"/>
    </location>
</feature>
<organism evidence="2 3">
    <name type="scientific">Mariniflexile litorale</name>
    <dbReference type="NCBI Taxonomy" id="3045158"/>
    <lineage>
        <taxon>Bacteria</taxon>
        <taxon>Pseudomonadati</taxon>
        <taxon>Bacteroidota</taxon>
        <taxon>Flavobacteriia</taxon>
        <taxon>Flavobacteriales</taxon>
        <taxon>Flavobacteriaceae</taxon>
        <taxon>Mariniflexile</taxon>
    </lineage>
</organism>
<dbReference type="RefSeq" id="WP_308990894.1">
    <property type="nucleotide sequence ID" value="NZ_CP155618.1"/>
</dbReference>
<evidence type="ECO:0000313" key="3">
    <source>
        <dbReference type="Proteomes" id="UP001224325"/>
    </source>
</evidence>